<dbReference type="CDD" id="cd06533">
    <property type="entry name" value="Glyco_transf_WecG_TagA"/>
    <property type="match status" value="1"/>
</dbReference>
<evidence type="ECO:0000313" key="6">
    <source>
        <dbReference type="EMBL" id="SFL39949.1"/>
    </source>
</evidence>
<dbReference type="OrthoDB" id="9771846at2"/>
<dbReference type="InterPro" id="IPR028082">
    <property type="entry name" value="Peripla_BP_I"/>
</dbReference>
<evidence type="ECO:0000256" key="1">
    <source>
        <dbReference type="ARBA" id="ARBA00022676"/>
    </source>
</evidence>
<dbReference type="STRING" id="1123291.SAMN04490355_1003142"/>
<evidence type="ECO:0000256" key="3">
    <source>
        <dbReference type="ARBA" id="ARBA00022944"/>
    </source>
</evidence>
<comment type="similarity">
    <text evidence="5">Belongs to the glycosyltransferase 26 family. TagA/TarA subfamily.</text>
</comment>
<comment type="catalytic activity">
    <reaction evidence="5">
        <text>UDP-N-acetyl-alpha-D-mannosamine + N-acetyl-alpha-D-glucosaminyl-di-trans,octa-cis-undecaprenyl diphosphate = N-acetyl-beta-D-mannosaminyl-(1-&gt;4)-N-acetyl-alpha-D-glucosaminyl di-trans,octa-cis-undecaprenyl diphosphate + UDP + H(+)</text>
        <dbReference type="Rhea" id="RHEA:16053"/>
        <dbReference type="ChEBI" id="CHEBI:15378"/>
        <dbReference type="ChEBI" id="CHEBI:58223"/>
        <dbReference type="ChEBI" id="CHEBI:62959"/>
        <dbReference type="ChEBI" id="CHEBI:68623"/>
        <dbReference type="ChEBI" id="CHEBI:132210"/>
        <dbReference type="EC" id="2.4.1.187"/>
    </reaction>
</comment>
<keyword evidence="2 5" id="KW-0808">Transferase</keyword>
<keyword evidence="4 5" id="KW-0961">Cell wall biogenesis/degradation</keyword>
<dbReference type="PANTHER" id="PTHR34136:SF1">
    <property type="entry name" value="UDP-N-ACETYL-D-MANNOSAMINURONIC ACID TRANSFERASE"/>
    <property type="match status" value="1"/>
</dbReference>
<reference evidence="7" key="1">
    <citation type="submission" date="2016-10" db="EMBL/GenBank/DDBJ databases">
        <authorList>
            <person name="Varghese N."/>
            <person name="Submissions S."/>
        </authorList>
    </citation>
    <scope>NUCLEOTIDE SEQUENCE [LARGE SCALE GENOMIC DNA]</scope>
    <source>
        <strain evidence="7">DSM 13327</strain>
    </source>
</reference>
<dbReference type="SUPFAM" id="SSF53822">
    <property type="entry name" value="Periplasmic binding protein-like I"/>
    <property type="match status" value="1"/>
</dbReference>
<protein>
    <recommendedName>
        <fullName evidence="5">N-acetylglucosaminyldiphosphoundecaprenol N-acetyl-beta-D-mannosaminyltransferase</fullName>
        <ecNumber evidence="5">2.4.1.187</ecNumber>
    </recommendedName>
    <alternativeName>
        <fullName evidence="5">N-acetylmannosaminyltransferase</fullName>
    </alternativeName>
    <alternativeName>
        <fullName evidence="5">UDP-N-acetylmannosamine transferase</fullName>
    </alternativeName>
    <alternativeName>
        <fullName evidence="5">UDP-N-acetylmannosamine:N-acetylglucosaminyl pyrophosphorylundecaprenol N-acetylmannosaminyltransferase</fullName>
    </alternativeName>
</protein>
<dbReference type="GO" id="GO:0071555">
    <property type="term" value="P:cell wall organization"/>
    <property type="evidence" value="ECO:0007669"/>
    <property type="project" value="UniProtKB-KW"/>
</dbReference>
<dbReference type="RefSeq" id="WP_090932619.1">
    <property type="nucleotide sequence ID" value="NZ_FOTS01000003.1"/>
</dbReference>
<accession>A0A1I4HCC2</accession>
<dbReference type="InterPro" id="IPR004629">
    <property type="entry name" value="WecG_TagA_CpsF"/>
</dbReference>
<dbReference type="UniPathway" id="UPA00632"/>
<organism evidence="6 7">
    <name type="scientific">Pelosinus propionicus DSM 13327</name>
    <dbReference type="NCBI Taxonomy" id="1123291"/>
    <lineage>
        <taxon>Bacteria</taxon>
        <taxon>Bacillati</taxon>
        <taxon>Bacillota</taxon>
        <taxon>Negativicutes</taxon>
        <taxon>Selenomonadales</taxon>
        <taxon>Sporomusaceae</taxon>
        <taxon>Pelosinus</taxon>
    </lineage>
</organism>
<dbReference type="GO" id="GO:0047244">
    <property type="term" value="F:N-acetylglucosaminyldiphosphoundecaprenol N-acetyl-beta-D-mannosaminyltransferase activity"/>
    <property type="evidence" value="ECO:0007669"/>
    <property type="project" value="UniProtKB-UniRule"/>
</dbReference>
<comment type="pathway">
    <text evidence="5">Cell wall biogenesis; teichoic acid biosynthesis.</text>
</comment>
<dbReference type="EMBL" id="FOTS01000003">
    <property type="protein sequence ID" value="SFL39949.1"/>
    <property type="molecule type" value="Genomic_DNA"/>
</dbReference>
<dbReference type="EC" id="2.4.1.187" evidence="5"/>
<evidence type="ECO:0000256" key="2">
    <source>
        <dbReference type="ARBA" id="ARBA00022679"/>
    </source>
</evidence>
<evidence type="ECO:0000313" key="7">
    <source>
        <dbReference type="Proteomes" id="UP000199520"/>
    </source>
</evidence>
<dbReference type="AlphaFoldDB" id="A0A1I4HCC2"/>
<comment type="function">
    <text evidence="5">Catalyzes the conversion of GlcNAc-PP-undecaprenol into ManNAc-GlcNAc-PP-undecaprenol, the first committed lipid intermediate in the de novo synthesis of teichoic acid.</text>
</comment>
<dbReference type="Proteomes" id="UP000199520">
    <property type="component" value="Unassembled WGS sequence"/>
</dbReference>
<keyword evidence="7" id="KW-1185">Reference proteome</keyword>
<dbReference type="HAMAP" id="MF_02070">
    <property type="entry name" value="TagA_TarA"/>
    <property type="match status" value="1"/>
</dbReference>
<gene>
    <name evidence="6" type="ORF">SAMN04490355_1003142</name>
</gene>
<proteinExistence type="inferred from homology"/>
<keyword evidence="3 5" id="KW-0777">Teichoic acid biosynthesis</keyword>
<evidence type="ECO:0000256" key="5">
    <source>
        <dbReference type="HAMAP-Rule" id="MF_02070"/>
    </source>
</evidence>
<keyword evidence="1 5" id="KW-0328">Glycosyltransferase</keyword>
<dbReference type="PANTHER" id="PTHR34136">
    <property type="match status" value="1"/>
</dbReference>
<dbReference type="NCBIfam" id="TIGR00696">
    <property type="entry name" value="wecG_tagA_cpsF"/>
    <property type="match status" value="1"/>
</dbReference>
<dbReference type="Pfam" id="PF03808">
    <property type="entry name" value="Glyco_tran_WecG"/>
    <property type="match status" value="1"/>
</dbReference>
<dbReference type="GO" id="GO:0019350">
    <property type="term" value="P:teichoic acid biosynthetic process"/>
    <property type="evidence" value="ECO:0007669"/>
    <property type="project" value="UniProtKB-UniRule"/>
</dbReference>
<evidence type="ECO:0000256" key="4">
    <source>
        <dbReference type="ARBA" id="ARBA00023316"/>
    </source>
</evidence>
<name>A0A1I4HCC2_9FIRM</name>
<sequence length="241" mass="27243">MRNRVAVLNVMIDVVTMKEAVETVKQFILQKKSHLVVTPNPEIIMMANKDEQLARIINNADLVIPDGAGVVWAARYQGDTMPERVAGYDLVQNLLIEAMSEKYKIYLFGGAPGIAEKAKKIAEERYPGVHIVGTRNGFFTKQDEFQIVNNIKASKPDILLVALGVPRQEKWLEEYKEELNIPVSIGVGGTFDVMAGVVKRAPLWMQRSNLEWLFRLLSEPKRAIRMLALPHFVVKVMTTRK</sequence>
<dbReference type="InterPro" id="IPR034714">
    <property type="entry name" value="TagA_TarA"/>
</dbReference>